<protein>
    <submittedName>
        <fullName evidence="1">Uncharacterized protein</fullName>
    </submittedName>
</protein>
<dbReference type="Proteomes" id="UP000220752">
    <property type="component" value="Unassembled WGS sequence"/>
</dbReference>
<dbReference type="AlphaFoldDB" id="A0A2A6ZD14"/>
<evidence type="ECO:0000313" key="2">
    <source>
        <dbReference type="Proteomes" id="UP000220752"/>
    </source>
</evidence>
<organism evidence="1 2">
    <name type="scientific">Faecalibacterium langellae</name>
    <dbReference type="NCBI Taxonomy" id="3435293"/>
    <lineage>
        <taxon>Bacteria</taxon>
        <taxon>Bacillati</taxon>
        <taxon>Bacillota</taxon>
        <taxon>Clostridia</taxon>
        <taxon>Eubacteriales</taxon>
        <taxon>Oscillospiraceae</taxon>
        <taxon>Faecalibacterium</taxon>
    </lineage>
</organism>
<proteinExistence type="predicted"/>
<sequence>MRLEIVLIKQGAPPHDASSCLQEKESSAVLCRQKAVQTVYSAQAADFLFLLDEKPAALSGGKGRG</sequence>
<reference evidence="1 2" key="1">
    <citation type="journal article" date="2017" name="Front. Microbiol.">
        <title>New Insights into the Diversity of the Genus Faecalibacterium.</title>
        <authorList>
            <person name="Benevides L."/>
            <person name="Burman S."/>
            <person name="Martin R."/>
            <person name="Robert V."/>
            <person name="Thomas M."/>
            <person name="Miquel S."/>
            <person name="Chain F."/>
            <person name="Sokol H."/>
            <person name="Bermudez-Humaran L.G."/>
            <person name="Morrison M."/>
            <person name="Langella P."/>
            <person name="Azevedo V.A."/>
            <person name="Chatel J.M."/>
            <person name="Soares S."/>
        </authorList>
    </citation>
    <scope>NUCLEOTIDE SEQUENCE [LARGE SCALE GENOMIC DNA]</scope>
    <source>
        <strain evidence="2">CNCM I-4540</strain>
    </source>
</reference>
<gene>
    <name evidence="1" type="ORF">CGS46_04605</name>
</gene>
<comment type="caution">
    <text evidence="1">The sequence shown here is derived from an EMBL/GenBank/DDBJ whole genome shotgun (WGS) entry which is preliminary data.</text>
</comment>
<accession>A0A2A6ZD14</accession>
<dbReference type="EMBL" id="NMTQ01000020">
    <property type="protein sequence ID" value="PDX59256.1"/>
    <property type="molecule type" value="Genomic_DNA"/>
</dbReference>
<evidence type="ECO:0000313" key="1">
    <source>
        <dbReference type="EMBL" id="PDX59256.1"/>
    </source>
</evidence>
<keyword evidence="2" id="KW-1185">Reference proteome</keyword>
<name>A0A2A6ZD14_9FIRM</name>